<reference evidence="7 8" key="1">
    <citation type="submission" date="2019-03" db="EMBL/GenBank/DDBJ databases">
        <title>Single cell metagenomics reveals metabolic interactions within the superorganism composed of flagellate Streblomastix strix and complex community of Bacteroidetes bacteria on its surface.</title>
        <authorList>
            <person name="Treitli S.C."/>
            <person name="Kolisko M."/>
            <person name="Husnik F."/>
            <person name="Keeling P."/>
            <person name="Hampl V."/>
        </authorList>
    </citation>
    <scope>NUCLEOTIDE SEQUENCE [LARGE SCALE GENOMIC DNA]</scope>
    <source>
        <strain evidence="7">ST1C</strain>
    </source>
</reference>
<dbReference type="InterPro" id="IPR011527">
    <property type="entry name" value="ABC1_TM_dom"/>
</dbReference>
<comment type="caution">
    <text evidence="7">The sequence shown here is derived from an EMBL/GenBank/DDBJ whole genome shotgun (WGS) entry which is preliminary data.</text>
</comment>
<feature type="transmembrane region" description="Helical" evidence="5">
    <location>
        <begin position="43"/>
        <end position="65"/>
    </location>
</feature>
<keyword evidence="4 5" id="KW-0472">Membrane</keyword>
<dbReference type="InterPro" id="IPR050835">
    <property type="entry name" value="ABC_transporter_sub-D"/>
</dbReference>
<dbReference type="Pfam" id="PF06472">
    <property type="entry name" value="ABC_membrane_2"/>
    <property type="match status" value="1"/>
</dbReference>
<dbReference type="GO" id="GO:0015910">
    <property type="term" value="P:long-chain fatty acid import into peroxisome"/>
    <property type="evidence" value="ECO:0007669"/>
    <property type="project" value="TreeGrafter"/>
</dbReference>
<keyword evidence="3 5" id="KW-1133">Transmembrane helix</keyword>
<dbReference type="AlphaFoldDB" id="A0A5J4VMF4"/>
<accession>A0A5J4VMF4</accession>
<dbReference type="GO" id="GO:0006635">
    <property type="term" value="P:fatty acid beta-oxidation"/>
    <property type="evidence" value="ECO:0007669"/>
    <property type="project" value="TreeGrafter"/>
</dbReference>
<proteinExistence type="predicted"/>
<feature type="transmembrane region" description="Helical" evidence="5">
    <location>
        <begin position="185"/>
        <end position="208"/>
    </location>
</feature>
<feature type="domain" description="ABC transmembrane type-1" evidence="6">
    <location>
        <begin position="52"/>
        <end position="293"/>
    </location>
</feature>
<dbReference type="EMBL" id="SNRW01006121">
    <property type="protein sequence ID" value="KAA6383680.1"/>
    <property type="molecule type" value="Genomic_DNA"/>
</dbReference>
<evidence type="ECO:0000256" key="3">
    <source>
        <dbReference type="ARBA" id="ARBA00022989"/>
    </source>
</evidence>
<keyword evidence="2 5" id="KW-0812">Transmembrane</keyword>
<dbReference type="Proteomes" id="UP000324800">
    <property type="component" value="Unassembled WGS sequence"/>
</dbReference>
<sequence>MAFNKFKIPTSEEKKSMHFWKRFIRLVGIAHPSPRFLSVRGSLWLPFFLAGLIGLRVLVVQQYGLVRGNFAKAIGDLSVSDLKHALWHGFIYSTLNPAMSATMFFLQELINNFARYNLVRTLQNQYMDGTTSYKINRIDKRHIFADQRLTMDTNNFADAWAEVVSKTIDTPIQIVYFNIVSVIEIGWFGPLVIFGYYFILIFFAQFMIRPLIQRIFLQQTLEARLRKAHIKTITAADQIALIHSQLKNKILWKLYLNVFYNSIVVALLNFVMHMFRLVGSFDSYVVSYGMLAWYAFFTSLFDDSRKTPGLLAQKISNCLFLLQTLADNYANILKMFNRYSELSSYTNRTTELENRLFFDHFVESGQNPMEQEK</sequence>
<dbReference type="GO" id="GO:0005778">
    <property type="term" value="C:peroxisomal membrane"/>
    <property type="evidence" value="ECO:0007669"/>
    <property type="project" value="TreeGrafter"/>
</dbReference>
<evidence type="ECO:0000256" key="5">
    <source>
        <dbReference type="SAM" id="Phobius"/>
    </source>
</evidence>
<dbReference type="GO" id="GO:0005524">
    <property type="term" value="F:ATP binding"/>
    <property type="evidence" value="ECO:0007669"/>
    <property type="project" value="InterPro"/>
</dbReference>
<dbReference type="PANTHER" id="PTHR11384:SF59">
    <property type="entry name" value="LYSOSOMAL COBALAMIN TRANSPORTER ABCD4"/>
    <property type="match status" value="1"/>
</dbReference>
<organism evidence="7 8">
    <name type="scientific">Streblomastix strix</name>
    <dbReference type="NCBI Taxonomy" id="222440"/>
    <lineage>
        <taxon>Eukaryota</taxon>
        <taxon>Metamonada</taxon>
        <taxon>Preaxostyla</taxon>
        <taxon>Oxymonadida</taxon>
        <taxon>Streblomastigidae</taxon>
        <taxon>Streblomastix</taxon>
    </lineage>
</organism>
<evidence type="ECO:0000313" key="8">
    <source>
        <dbReference type="Proteomes" id="UP000324800"/>
    </source>
</evidence>
<evidence type="ECO:0000256" key="1">
    <source>
        <dbReference type="ARBA" id="ARBA00022448"/>
    </source>
</evidence>
<dbReference type="GO" id="GO:0005324">
    <property type="term" value="F:long-chain fatty acid transmembrane transporter activity"/>
    <property type="evidence" value="ECO:0007669"/>
    <property type="project" value="TreeGrafter"/>
</dbReference>
<dbReference type="GO" id="GO:0007031">
    <property type="term" value="P:peroxisome organization"/>
    <property type="evidence" value="ECO:0007669"/>
    <property type="project" value="TreeGrafter"/>
</dbReference>
<protein>
    <recommendedName>
        <fullName evidence="6">ABC transmembrane type-1 domain-containing protein</fullName>
    </recommendedName>
</protein>
<evidence type="ECO:0000313" key="7">
    <source>
        <dbReference type="EMBL" id="KAA6383680.1"/>
    </source>
</evidence>
<feature type="transmembrane region" description="Helical" evidence="5">
    <location>
        <begin position="281"/>
        <end position="301"/>
    </location>
</feature>
<evidence type="ECO:0000259" key="6">
    <source>
        <dbReference type="Pfam" id="PF06472"/>
    </source>
</evidence>
<dbReference type="GO" id="GO:0140359">
    <property type="term" value="F:ABC-type transporter activity"/>
    <property type="evidence" value="ECO:0007669"/>
    <property type="project" value="InterPro"/>
</dbReference>
<keyword evidence="1" id="KW-0813">Transport</keyword>
<feature type="transmembrane region" description="Helical" evidence="5">
    <location>
        <begin position="85"/>
        <end position="106"/>
    </location>
</feature>
<evidence type="ECO:0000256" key="4">
    <source>
        <dbReference type="ARBA" id="ARBA00023136"/>
    </source>
</evidence>
<feature type="transmembrane region" description="Helical" evidence="5">
    <location>
        <begin position="254"/>
        <end position="275"/>
    </location>
</feature>
<gene>
    <name evidence="7" type="ORF">EZS28_020791</name>
</gene>
<evidence type="ECO:0000256" key="2">
    <source>
        <dbReference type="ARBA" id="ARBA00022692"/>
    </source>
</evidence>
<name>A0A5J4VMF4_9EUKA</name>
<dbReference type="GO" id="GO:0042760">
    <property type="term" value="P:very long-chain fatty acid catabolic process"/>
    <property type="evidence" value="ECO:0007669"/>
    <property type="project" value="TreeGrafter"/>
</dbReference>
<dbReference type="OrthoDB" id="422637at2759"/>
<dbReference type="PANTHER" id="PTHR11384">
    <property type="entry name" value="ATP-BINDING CASSETTE, SUB-FAMILY D MEMBER"/>
    <property type="match status" value="1"/>
</dbReference>